<keyword evidence="1" id="KW-0540">Nuclease</keyword>
<dbReference type="GO" id="GO:0004527">
    <property type="term" value="F:exonuclease activity"/>
    <property type="evidence" value="ECO:0007669"/>
    <property type="project" value="UniProtKB-KW"/>
</dbReference>
<dbReference type="InterPro" id="IPR000212">
    <property type="entry name" value="DNA_helicase_UvrD/REP"/>
</dbReference>
<evidence type="ECO:0000256" key="1">
    <source>
        <dbReference type="ARBA" id="ARBA00022722"/>
    </source>
</evidence>
<proteinExistence type="predicted"/>
<keyword evidence="10" id="KW-0413">Isomerase</keyword>
<evidence type="ECO:0000256" key="9">
    <source>
        <dbReference type="ARBA" id="ARBA00023204"/>
    </source>
</evidence>
<dbReference type="EC" id="5.6.2.4" evidence="12"/>
<evidence type="ECO:0000313" key="17">
    <source>
        <dbReference type="EMBL" id="NGZ90241.1"/>
    </source>
</evidence>
<evidence type="ECO:0000256" key="12">
    <source>
        <dbReference type="ARBA" id="ARBA00034808"/>
    </source>
</evidence>
<keyword evidence="18" id="KW-1185">Reference proteome</keyword>
<comment type="catalytic activity">
    <reaction evidence="13">
        <text>ATP + H2O = ADP + phosphate + H(+)</text>
        <dbReference type="Rhea" id="RHEA:13065"/>
        <dbReference type="ChEBI" id="CHEBI:15377"/>
        <dbReference type="ChEBI" id="CHEBI:15378"/>
        <dbReference type="ChEBI" id="CHEBI:30616"/>
        <dbReference type="ChEBI" id="CHEBI:43474"/>
        <dbReference type="ChEBI" id="CHEBI:456216"/>
        <dbReference type="EC" id="5.6.2.4"/>
    </reaction>
</comment>
<evidence type="ECO:0000259" key="15">
    <source>
        <dbReference type="PROSITE" id="PS51198"/>
    </source>
</evidence>
<dbReference type="PANTHER" id="PTHR11070">
    <property type="entry name" value="UVRD / RECB / PCRA DNA HELICASE FAMILY MEMBER"/>
    <property type="match status" value="1"/>
</dbReference>
<keyword evidence="2 14" id="KW-0547">Nucleotide-binding</keyword>
<evidence type="ECO:0000256" key="6">
    <source>
        <dbReference type="ARBA" id="ARBA00022839"/>
    </source>
</evidence>
<keyword evidence="8" id="KW-0238">DNA-binding</keyword>
<evidence type="ECO:0000313" key="18">
    <source>
        <dbReference type="Proteomes" id="UP000643701"/>
    </source>
</evidence>
<organism evidence="17 18">
    <name type="scientific">Psychroflexus maritimus</name>
    <dbReference type="NCBI Taxonomy" id="2714865"/>
    <lineage>
        <taxon>Bacteria</taxon>
        <taxon>Pseudomonadati</taxon>
        <taxon>Bacteroidota</taxon>
        <taxon>Flavobacteriia</taxon>
        <taxon>Flavobacteriales</taxon>
        <taxon>Flavobacteriaceae</taxon>
        <taxon>Psychroflexus</taxon>
    </lineage>
</organism>
<feature type="binding site" evidence="14">
    <location>
        <begin position="12"/>
        <end position="19"/>
    </location>
    <ligand>
        <name>ATP</name>
        <dbReference type="ChEBI" id="CHEBI:30616"/>
    </ligand>
</feature>
<gene>
    <name evidence="17" type="ORF">G7034_08240</name>
</gene>
<reference evidence="17" key="1">
    <citation type="submission" date="2020-03" db="EMBL/GenBank/DDBJ databases">
        <title>Psychroflexus Maritimus sp. nov., isolate from marine sediment.</title>
        <authorList>
            <person name="Zhong Y.-L."/>
        </authorList>
    </citation>
    <scope>NUCLEOTIDE SEQUENCE</scope>
    <source>
        <strain evidence="17">C1</strain>
    </source>
</reference>
<dbReference type="GO" id="GO:0005829">
    <property type="term" value="C:cytosol"/>
    <property type="evidence" value="ECO:0007669"/>
    <property type="project" value="TreeGrafter"/>
</dbReference>
<dbReference type="EMBL" id="JAANAS010000061">
    <property type="protein sequence ID" value="NGZ90241.1"/>
    <property type="molecule type" value="Genomic_DNA"/>
</dbReference>
<accession>A0A967AGV2</accession>
<evidence type="ECO:0000256" key="13">
    <source>
        <dbReference type="ARBA" id="ARBA00048988"/>
    </source>
</evidence>
<dbReference type="SUPFAM" id="SSF52540">
    <property type="entry name" value="P-loop containing nucleoside triphosphate hydrolases"/>
    <property type="match status" value="1"/>
</dbReference>
<feature type="domain" description="UvrD-like helicase C-terminal" evidence="16">
    <location>
        <begin position="469"/>
        <end position="733"/>
    </location>
</feature>
<evidence type="ECO:0000256" key="7">
    <source>
        <dbReference type="ARBA" id="ARBA00022840"/>
    </source>
</evidence>
<dbReference type="Gene3D" id="3.40.50.300">
    <property type="entry name" value="P-loop containing nucleotide triphosphate hydrolases"/>
    <property type="match status" value="3"/>
</dbReference>
<dbReference type="InterPro" id="IPR014017">
    <property type="entry name" value="DNA_helicase_UvrD-like_C"/>
</dbReference>
<dbReference type="Proteomes" id="UP000643701">
    <property type="component" value="Unassembled WGS sequence"/>
</dbReference>
<dbReference type="Pfam" id="PF13361">
    <property type="entry name" value="UvrD_C"/>
    <property type="match status" value="2"/>
</dbReference>
<dbReference type="Pfam" id="PF12705">
    <property type="entry name" value="PDDEXK_1"/>
    <property type="match status" value="1"/>
</dbReference>
<name>A0A967AGV2_9FLAO</name>
<comment type="catalytic activity">
    <reaction evidence="11">
        <text>Couples ATP hydrolysis with the unwinding of duplex DNA by translocating in the 3'-5' direction.</text>
        <dbReference type="EC" id="5.6.2.4"/>
    </reaction>
</comment>
<keyword evidence="4 14" id="KW-0378">Hydrolase</keyword>
<dbReference type="AlphaFoldDB" id="A0A967AGV2"/>
<dbReference type="GO" id="GO:0003677">
    <property type="term" value="F:DNA binding"/>
    <property type="evidence" value="ECO:0007669"/>
    <property type="project" value="UniProtKB-KW"/>
</dbReference>
<evidence type="ECO:0000259" key="16">
    <source>
        <dbReference type="PROSITE" id="PS51217"/>
    </source>
</evidence>
<evidence type="ECO:0000256" key="10">
    <source>
        <dbReference type="ARBA" id="ARBA00023235"/>
    </source>
</evidence>
<evidence type="ECO:0000256" key="11">
    <source>
        <dbReference type="ARBA" id="ARBA00034617"/>
    </source>
</evidence>
<dbReference type="RefSeq" id="WP_166400492.1">
    <property type="nucleotide sequence ID" value="NZ_JAANAS010000061.1"/>
</dbReference>
<dbReference type="InterPro" id="IPR011604">
    <property type="entry name" value="PDDEXK-like_dom_sf"/>
</dbReference>
<dbReference type="GO" id="GO:0043138">
    <property type="term" value="F:3'-5' DNA helicase activity"/>
    <property type="evidence" value="ECO:0007669"/>
    <property type="project" value="UniProtKB-EC"/>
</dbReference>
<evidence type="ECO:0000256" key="14">
    <source>
        <dbReference type="PROSITE-ProRule" id="PRU00560"/>
    </source>
</evidence>
<dbReference type="Pfam" id="PF00580">
    <property type="entry name" value="UvrD-helicase"/>
    <property type="match status" value="1"/>
</dbReference>
<dbReference type="PROSITE" id="PS51198">
    <property type="entry name" value="UVRD_HELICASE_ATP_BIND"/>
    <property type="match status" value="1"/>
</dbReference>
<keyword evidence="9" id="KW-0234">DNA repair</keyword>
<sequence>MESSLDFKIYDASAGAGKTFTLAVDYLSLLLKAEDHFAFQKILAITFTNKAVGEMKTRILSYLVDFSKGKMEGDNRDFFLQVKAKTELLKEEIQKKSKLIVRQILNNYGGFEISTIDAFTHRIIRTFAKDLGLTTNFEIELNTLELLAEAVDRLIDQAGEESELTQVLVDFVIEKTNEDKSGDISRDVLAISTILLNENHIHQVKTLAKFKLSSFKATQLALQKNSKTAQTSIRENAQSFFDALKTNGLEETHFIRQSIPKFFRNIQTNKTVKFDAKWQEHIEEGGYYKKSEDEFIKAKIDQLTPQIVAWFYACKEAYYKLTFYQAVGKNLTQLALLNQVQHQLNQIKKDKNLLLISDFNQKISQQIKNQPTPFIYERLGDRFQHYFIDEFQDTSIMQWENIQPLAVDAMQGVFANGNPGSLTLVGDAKQSIYAWRGGEAQQFIDLTRQKNKNLPAKVIPLAYNFRSEKEIIDFNNQFFEFVSKASDFELVKELFSDAHQKQVEDTKKNKGYVEISFLEAANVEEKNEVHPEKVTQIIRQRIADSAATYGDFCILVRSKKDGVVLAEYLTAQEIPIISSETLLIQNNPEVQFLEALMQHCLQPDDAEWKYKVLIYLYRKFEQPPQFENLIIDLHQKSFSSIITNFEIQFSLTKFESLPVYDAIEYAIQSFQLHQESSAHLLFFLDEIFQFSQKNQSDIGSFIRFWGNQKESKSISAPAGENAVQIMTIHKSKGLQFPIVILPYLDQSIGDLSKDKFWVPLENYPIPLALINGSDELENYLPASIQPLFDVWKGKKTLEDLNVLYVALTRAAKEMYLLSSYKTSKNGMSFGKNAYASFIQQFLVKLEVFQEEKLTYSFGTPFNFQKLNSATQKSSQKNDFMFTSRSIRQDLHFAGQGVNLWQDERNQALEEGNIIHWILSKTLYAKDVTKAIDLALRQGIITEEKRIHYSSNLATIIQHPLLKAYFEGHWEIKNEQDIAFEGKIYRPDRLCLQANNAVIIDYKTGEQNLKHHEQVKFYQTILEALGYKVQNLLLVYIKATKLEVIEVK</sequence>
<dbReference type="GO" id="GO:0000725">
    <property type="term" value="P:recombinational repair"/>
    <property type="evidence" value="ECO:0007669"/>
    <property type="project" value="TreeGrafter"/>
</dbReference>
<evidence type="ECO:0000256" key="8">
    <source>
        <dbReference type="ARBA" id="ARBA00023125"/>
    </source>
</evidence>
<evidence type="ECO:0000256" key="2">
    <source>
        <dbReference type="ARBA" id="ARBA00022741"/>
    </source>
</evidence>
<keyword evidence="5 14" id="KW-0347">Helicase</keyword>
<comment type="caution">
    <text evidence="17">The sequence shown here is derived from an EMBL/GenBank/DDBJ whole genome shotgun (WGS) entry which is preliminary data.</text>
</comment>
<dbReference type="Gene3D" id="3.90.320.10">
    <property type="match status" value="1"/>
</dbReference>
<dbReference type="PROSITE" id="PS51217">
    <property type="entry name" value="UVRD_HELICASE_CTER"/>
    <property type="match status" value="1"/>
</dbReference>
<keyword evidence="7 14" id="KW-0067">ATP-binding</keyword>
<keyword evidence="6" id="KW-0269">Exonuclease</keyword>
<evidence type="ECO:0000256" key="4">
    <source>
        <dbReference type="ARBA" id="ARBA00022801"/>
    </source>
</evidence>
<evidence type="ECO:0000256" key="3">
    <source>
        <dbReference type="ARBA" id="ARBA00022763"/>
    </source>
</evidence>
<dbReference type="InterPro" id="IPR027417">
    <property type="entry name" value="P-loop_NTPase"/>
</dbReference>
<feature type="domain" description="UvrD-like helicase ATP-binding" evidence="15">
    <location>
        <begin position="1"/>
        <end position="468"/>
    </location>
</feature>
<dbReference type="InterPro" id="IPR038726">
    <property type="entry name" value="PDDEXK_AddAB-type"/>
</dbReference>
<keyword evidence="3" id="KW-0227">DNA damage</keyword>
<dbReference type="GO" id="GO:0005524">
    <property type="term" value="F:ATP binding"/>
    <property type="evidence" value="ECO:0007669"/>
    <property type="project" value="UniProtKB-UniRule"/>
</dbReference>
<dbReference type="PANTHER" id="PTHR11070:SF67">
    <property type="entry name" value="DNA 3'-5' HELICASE"/>
    <property type="match status" value="1"/>
</dbReference>
<protein>
    <recommendedName>
        <fullName evidence="12">DNA 3'-5' helicase</fullName>
        <ecNumber evidence="12">5.6.2.4</ecNumber>
    </recommendedName>
</protein>
<evidence type="ECO:0000256" key="5">
    <source>
        <dbReference type="ARBA" id="ARBA00022806"/>
    </source>
</evidence>
<dbReference type="InterPro" id="IPR014016">
    <property type="entry name" value="UvrD-like_ATP-bd"/>
</dbReference>
<dbReference type="Gene3D" id="1.10.3170.10">
    <property type="entry name" value="Recbcd, chain B, domain 2"/>
    <property type="match status" value="1"/>
</dbReference>